<feature type="transmembrane region" description="Helical" evidence="1">
    <location>
        <begin position="49"/>
        <end position="68"/>
    </location>
</feature>
<dbReference type="PANTHER" id="PTHR34809:SF1">
    <property type="entry name" value="MALTOSE EXCESS PROTEIN 1, CHLOROPLASTIC-RELATED"/>
    <property type="match status" value="1"/>
</dbReference>
<evidence type="ECO:0000313" key="3">
    <source>
        <dbReference type="Proteomes" id="UP000030748"/>
    </source>
</evidence>
<feature type="transmembrane region" description="Helical" evidence="1">
    <location>
        <begin position="80"/>
        <end position="99"/>
    </location>
</feature>
<dbReference type="EMBL" id="KI632373">
    <property type="protein sequence ID" value="EYU17407.1"/>
    <property type="molecule type" value="Genomic_DNA"/>
</dbReference>
<dbReference type="eggNOG" id="ENOG502QTKC">
    <property type="taxonomic scope" value="Eukaryota"/>
</dbReference>
<protein>
    <submittedName>
        <fullName evidence="2">Uncharacterized protein</fullName>
    </submittedName>
</protein>
<dbReference type="InterPro" id="IPR034628">
    <property type="entry name" value="MEX1/MEX1-like"/>
</dbReference>
<feature type="transmembrane region" description="Helical" evidence="1">
    <location>
        <begin position="23"/>
        <end position="43"/>
    </location>
</feature>
<gene>
    <name evidence="2" type="ORF">MIMGU_mgv1a011877mg</name>
</gene>
<feature type="transmembrane region" description="Helical" evidence="1">
    <location>
        <begin position="137"/>
        <end position="155"/>
    </location>
</feature>
<evidence type="ECO:0000313" key="2">
    <source>
        <dbReference type="EMBL" id="EYU17407.1"/>
    </source>
</evidence>
<dbReference type="GO" id="GO:0005363">
    <property type="term" value="F:maltose transmembrane transporter activity"/>
    <property type="evidence" value="ECO:0000318"/>
    <property type="project" value="GO_Central"/>
</dbReference>
<keyword evidence="1" id="KW-1133">Transmembrane helix</keyword>
<accession>A0A022PMU9</accession>
<dbReference type="PANTHER" id="PTHR34809">
    <property type="entry name" value="MALTOSE EXCESS PROTEIN 1, CHLOROPLASTIC-RELATED"/>
    <property type="match status" value="1"/>
</dbReference>
<dbReference type="GO" id="GO:0009941">
    <property type="term" value="C:chloroplast envelope"/>
    <property type="evidence" value="ECO:0000318"/>
    <property type="project" value="GO_Central"/>
</dbReference>
<feature type="transmembrane region" description="Helical" evidence="1">
    <location>
        <begin position="229"/>
        <end position="246"/>
    </location>
</feature>
<feature type="transmembrane region" description="Helical" evidence="1">
    <location>
        <begin position="175"/>
        <end position="194"/>
    </location>
</feature>
<keyword evidence="1" id="KW-0472">Membrane</keyword>
<sequence>MLTGLLGNISLLSYFIKKRETEAVVVQMLGVISMYAVILQLVIADAMPLPHFIVTSIVIASGLVLNFMRYFQLLDGEIWHFWEEFITIGGLSALPQVMWSTFVPYIPHTVLPGFIAFSTAVVAVFLARMGKLSEKGIGILGFVSGWTATLLFMWMPVSQMWTNILNPENVKGLSAVSMLLAMIGNGLLIPRALFIRDLMWFTGSTWSCVFYGWGNLICLYCFNNISKEFFLASSFGFLAWIGITVWRDAKVHGYNSPFSSLKEMIFGH</sequence>
<keyword evidence="1" id="KW-0812">Transmembrane</keyword>
<organism evidence="2 3">
    <name type="scientific">Erythranthe guttata</name>
    <name type="common">Yellow monkey flower</name>
    <name type="synonym">Mimulus guttatus</name>
    <dbReference type="NCBI Taxonomy" id="4155"/>
    <lineage>
        <taxon>Eukaryota</taxon>
        <taxon>Viridiplantae</taxon>
        <taxon>Streptophyta</taxon>
        <taxon>Embryophyta</taxon>
        <taxon>Tracheophyta</taxon>
        <taxon>Spermatophyta</taxon>
        <taxon>Magnoliopsida</taxon>
        <taxon>eudicotyledons</taxon>
        <taxon>Gunneridae</taxon>
        <taxon>Pentapetalae</taxon>
        <taxon>asterids</taxon>
        <taxon>lamiids</taxon>
        <taxon>Lamiales</taxon>
        <taxon>Phrymaceae</taxon>
        <taxon>Erythranthe</taxon>
    </lineage>
</organism>
<dbReference type="STRING" id="4155.A0A022PMU9"/>
<dbReference type="AlphaFoldDB" id="A0A022PMU9"/>
<dbReference type="Proteomes" id="UP000030748">
    <property type="component" value="Unassembled WGS sequence"/>
</dbReference>
<name>A0A022PMU9_ERYGU</name>
<reference evidence="2 3" key="1">
    <citation type="journal article" date="2013" name="Proc. Natl. Acad. Sci. U.S.A.">
        <title>Fine-scale variation in meiotic recombination in Mimulus inferred from population shotgun sequencing.</title>
        <authorList>
            <person name="Hellsten U."/>
            <person name="Wright K.M."/>
            <person name="Jenkins J."/>
            <person name="Shu S."/>
            <person name="Yuan Y."/>
            <person name="Wessler S.R."/>
            <person name="Schmutz J."/>
            <person name="Willis J.H."/>
            <person name="Rokhsar D.S."/>
        </authorList>
    </citation>
    <scope>NUCLEOTIDE SEQUENCE [LARGE SCALE GENOMIC DNA]</scope>
    <source>
        <strain evidence="3">cv. DUN x IM62</strain>
    </source>
</reference>
<keyword evidence="3" id="KW-1185">Reference proteome</keyword>
<feature type="transmembrane region" description="Helical" evidence="1">
    <location>
        <begin position="105"/>
        <end position="125"/>
    </location>
</feature>
<evidence type="ECO:0000256" key="1">
    <source>
        <dbReference type="SAM" id="Phobius"/>
    </source>
</evidence>
<proteinExistence type="predicted"/>